<evidence type="ECO:0000256" key="9">
    <source>
        <dbReference type="RuleBase" id="RU280818"/>
    </source>
</evidence>
<dbReference type="PROSITE" id="PS00678">
    <property type="entry name" value="WD_REPEATS_1"/>
    <property type="match status" value="1"/>
</dbReference>
<dbReference type="InterPro" id="IPR015943">
    <property type="entry name" value="WD40/YVTN_repeat-like_dom_sf"/>
</dbReference>
<dbReference type="AlphaFoldDB" id="A0A9P6M2G7"/>
<comment type="caution">
    <text evidence="13">The sequence shown here is derived from an EMBL/GenBank/DDBJ whole genome shotgun (WGS) entry which is preliminary data.</text>
</comment>
<dbReference type="Pfam" id="PF00400">
    <property type="entry name" value="WD40"/>
    <property type="match status" value="3"/>
</dbReference>
<comment type="similarity">
    <text evidence="1 9">Belongs to the WD repeat coronin family.</text>
</comment>
<dbReference type="EMBL" id="JAAAHY010000514">
    <property type="protein sequence ID" value="KAF9962908.1"/>
    <property type="molecule type" value="Genomic_DNA"/>
</dbReference>
<dbReference type="InterPro" id="IPR015505">
    <property type="entry name" value="Coronin"/>
</dbReference>
<dbReference type="Gene3D" id="2.130.10.10">
    <property type="entry name" value="YVTN repeat-like/Quinoprotein amine dehydrogenase"/>
    <property type="match status" value="1"/>
</dbReference>
<name>A0A9P6M2G7_MORAP</name>
<dbReference type="SUPFAM" id="SSF50978">
    <property type="entry name" value="WD40 repeat-like"/>
    <property type="match status" value="1"/>
</dbReference>
<evidence type="ECO:0000256" key="4">
    <source>
        <dbReference type="ARBA" id="ARBA00022737"/>
    </source>
</evidence>
<accession>A0A9P6M2G7</accession>
<evidence type="ECO:0000256" key="8">
    <source>
        <dbReference type="PROSITE-ProRule" id="PRU00221"/>
    </source>
</evidence>
<dbReference type="Proteomes" id="UP000738359">
    <property type="component" value="Unassembled WGS sequence"/>
</dbReference>
<evidence type="ECO:0000256" key="2">
    <source>
        <dbReference type="ARBA" id="ARBA00022553"/>
    </source>
</evidence>
<organism evidence="13 14">
    <name type="scientific">Mortierella alpina</name>
    <name type="common">Oleaginous fungus</name>
    <name type="synonym">Mortierella renispora</name>
    <dbReference type="NCBI Taxonomy" id="64518"/>
    <lineage>
        <taxon>Eukaryota</taxon>
        <taxon>Fungi</taxon>
        <taxon>Fungi incertae sedis</taxon>
        <taxon>Mucoromycota</taxon>
        <taxon>Mortierellomycotina</taxon>
        <taxon>Mortierellomycetes</taxon>
        <taxon>Mortierellales</taxon>
        <taxon>Mortierellaceae</taxon>
        <taxon>Mortierella</taxon>
    </lineage>
</organism>
<dbReference type="FunFam" id="2.130.10.10:FF:000197">
    <property type="entry name" value="Coronin"/>
    <property type="match status" value="1"/>
</dbReference>
<evidence type="ECO:0000256" key="7">
    <source>
        <dbReference type="ARBA" id="ARBA00062568"/>
    </source>
</evidence>
<keyword evidence="6" id="KW-0009">Actin-binding</keyword>
<keyword evidence="14" id="KW-1185">Reference proteome</keyword>
<evidence type="ECO:0000313" key="14">
    <source>
        <dbReference type="Proteomes" id="UP000738359"/>
    </source>
</evidence>
<keyword evidence="5 10" id="KW-0175">Coiled coil</keyword>
<dbReference type="OrthoDB" id="1850764at2759"/>
<dbReference type="InterPro" id="IPR001680">
    <property type="entry name" value="WD40_rpt"/>
</dbReference>
<comment type="subunit">
    <text evidence="7">Binds to F-actin.</text>
</comment>
<dbReference type="PROSITE" id="PS50294">
    <property type="entry name" value="WD_REPEATS_REGION"/>
    <property type="match status" value="2"/>
</dbReference>
<sequence length="487" mass="53489">MASLSNSFSSLPSLLLIRCLASSALPNTGMKADVSISKTSHVYGTVSRRELCYDNVKVSGNAWDTNLIKVNPKFFSLNWNSSGGGAFAVIPLSMTGKIPDALPLYRGHSAAVLDTDFSPFNDNLIASGAEDSKVFIYTIPDELGEVDIDPIVRLSSHGRKVGQVLFNPVAENVLLSASADLTMKLWDVEKGVEKQEITGHLEIIQSVAWNYNGTLVATTCRDKKLRVFDVRSNKIVQQADSHQGVKGSRVVWLGTGDRLATTGFSKMSDRQVNIWDSSNLEKPLKSTNLDTSSGVIMPFFDNDSNMLYLAGKGDGNIRYYEYENDEMFTLSEFGSNTPQRGLAFMPKRALNVNDCEIARAYKVSNGMVEPISFTVPRKSDSFQADLFPDCIGDEASLTADAWFGGETASPKLISLEKGYTASAKKEFVASVAAQAAEDIVTVPKSDKDYQEAYHKLRQENEDLKNQIAQKDVKIRLLEVQLEQLTPA</sequence>
<feature type="domain" description="DUF1899" evidence="12">
    <location>
        <begin position="31"/>
        <end position="96"/>
    </location>
</feature>
<evidence type="ECO:0000256" key="11">
    <source>
        <dbReference type="SAM" id="SignalP"/>
    </source>
</evidence>
<dbReference type="GO" id="GO:0007015">
    <property type="term" value="P:actin filament organization"/>
    <property type="evidence" value="ECO:0007669"/>
    <property type="project" value="TreeGrafter"/>
</dbReference>
<keyword evidence="4 9" id="KW-0677">Repeat</keyword>
<dbReference type="GO" id="GO:0051015">
    <property type="term" value="F:actin filament binding"/>
    <property type="evidence" value="ECO:0007669"/>
    <property type="project" value="TreeGrafter"/>
</dbReference>
<evidence type="ECO:0000313" key="13">
    <source>
        <dbReference type="EMBL" id="KAF9962908.1"/>
    </source>
</evidence>
<dbReference type="InterPro" id="IPR036322">
    <property type="entry name" value="WD40_repeat_dom_sf"/>
</dbReference>
<evidence type="ECO:0000259" key="12">
    <source>
        <dbReference type="SMART" id="SM01166"/>
    </source>
</evidence>
<dbReference type="SMART" id="SM01166">
    <property type="entry name" value="DUF1899"/>
    <property type="match status" value="1"/>
</dbReference>
<dbReference type="PANTHER" id="PTHR10856">
    <property type="entry name" value="CORONIN"/>
    <property type="match status" value="1"/>
</dbReference>
<keyword evidence="3 8" id="KW-0853">WD repeat</keyword>
<feature type="repeat" description="WD" evidence="8">
    <location>
        <begin position="154"/>
        <end position="196"/>
    </location>
</feature>
<dbReference type="InterPro" id="IPR019775">
    <property type="entry name" value="WD40_repeat_CS"/>
</dbReference>
<feature type="signal peptide" evidence="11">
    <location>
        <begin position="1"/>
        <end position="24"/>
    </location>
</feature>
<evidence type="ECO:0000256" key="3">
    <source>
        <dbReference type="ARBA" id="ARBA00022574"/>
    </source>
</evidence>
<keyword evidence="11" id="KW-0732">Signal</keyword>
<dbReference type="Pfam" id="PF16300">
    <property type="entry name" value="WD40_4"/>
    <property type="match status" value="1"/>
</dbReference>
<evidence type="ECO:0000256" key="6">
    <source>
        <dbReference type="ARBA" id="ARBA00023203"/>
    </source>
</evidence>
<evidence type="ECO:0000256" key="10">
    <source>
        <dbReference type="SAM" id="Coils"/>
    </source>
</evidence>
<dbReference type="GO" id="GO:0030479">
    <property type="term" value="C:actin cortical patch"/>
    <property type="evidence" value="ECO:0007669"/>
    <property type="project" value="UniProtKB-ARBA"/>
</dbReference>
<protein>
    <recommendedName>
        <fullName evidence="9">Coronin</fullName>
    </recommendedName>
</protein>
<keyword evidence="2" id="KW-0597">Phosphoprotein</keyword>
<dbReference type="Pfam" id="PF08953">
    <property type="entry name" value="DUF1899"/>
    <property type="match status" value="1"/>
</dbReference>
<dbReference type="InterPro" id="IPR015048">
    <property type="entry name" value="DUF1899"/>
</dbReference>
<feature type="chain" id="PRO_5040314380" description="Coronin" evidence="11">
    <location>
        <begin position="25"/>
        <end position="487"/>
    </location>
</feature>
<evidence type="ECO:0000256" key="5">
    <source>
        <dbReference type="ARBA" id="ARBA00023054"/>
    </source>
</evidence>
<feature type="coiled-coil region" evidence="10">
    <location>
        <begin position="446"/>
        <end position="480"/>
    </location>
</feature>
<dbReference type="SMART" id="SM01167">
    <property type="entry name" value="DUF1900"/>
    <property type="match status" value="1"/>
</dbReference>
<feature type="repeat" description="WD" evidence="8">
    <location>
        <begin position="197"/>
        <end position="238"/>
    </location>
</feature>
<dbReference type="SMART" id="SM00320">
    <property type="entry name" value="WD40"/>
    <property type="match status" value="4"/>
</dbReference>
<reference evidence="13" key="1">
    <citation type="journal article" date="2020" name="Fungal Divers.">
        <title>Resolving the Mortierellaceae phylogeny through synthesis of multi-gene phylogenetics and phylogenomics.</title>
        <authorList>
            <person name="Vandepol N."/>
            <person name="Liber J."/>
            <person name="Desiro A."/>
            <person name="Na H."/>
            <person name="Kennedy M."/>
            <person name="Barry K."/>
            <person name="Grigoriev I.V."/>
            <person name="Miller A.N."/>
            <person name="O'Donnell K."/>
            <person name="Stajich J.E."/>
            <person name="Bonito G."/>
        </authorList>
    </citation>
    <scope>NUCLEOTIDE SEQUENCE</scope>
    <source>
        <strain evidence="13">CK1249</strain>
    </source>
</reference>
<dbReference type="PANTHER" id="PTHR10856:SF0">
    <property type="entry name" value="CORONIN"/>
    <property type="match status" value="1"/>
</dbReference>
<feature type="repeat" description="WD" evidence="8">
    <location>
        <begin position="105"/>
        <end position="139"/>
    </location>
</feature>
<evidence type="ECO:0000256" key="1">
    <source>
        <dbReference type="ARBA" id="ARBA00009482"/>
    </source>
</evidence>
<proteinExistence type="inferred from homology"/>
<gene>
    <name evidence="13" type="primary">CRN1</name>
    <name evidence="13" type="ORF">BGZ70_007806</name>
</gene>
<dbReference type="PROSITE" id="PS50082">
    <property type="entry name" value="WD_REPEATS_2"/>
    <property type="match status" value="3"/>
</dbReference>